<evidence type="ECO:0000313" key="1">
    <source>
        <dbReference type="EMBL" id="NEZ47798.1"/>
    </source>
</evidence>
<dbReference type="Proteomes" id="UP000473885">
    <property type="component" value="Unassembled WGS sequence"/>
</dbReference>
<comment type="caution">
    <text evidence="1">The sequence shown here is derived from an EMBL/GenBank/DDBJ whole genome shotgun (WGS) entry which is preliminary data.</text>
</comment>
<keyword evidence="2" id="KW-1185">Reference proteome</keyword>
<reference evidence="1 2" key="1">
    <citation type="submission" date="2019-04" db="EMBL/GenBank/DDBJ databases">
        <title>Genome sequencing of Clostridium botulinum Groups I-IV and Clostridium butyricum.</title>
        <authorList>
            <person name="Brunt J."/>
            <person name="Van Vliet A.H.M."/>
            <person name="Stringer S.C."/>
            <person name="Carter A.T."/>
            <person name="Peck M.W."/>
        </authorList>
    </citation>
    <scope>NUCLEOTIDE SEQUENCE [LARGE SCALE GENOMIC DNA]</scope>
    <source>
        <strain evidence="1 2">IFR 18/094</strain>
    </source>
</reference>
<accession>A0A6M0REC7</accession>
<organism evidence="1 2">
    <name type="scientific">Clostridium niameyense</name>
    <dbReference type="NCBI Taxonomy" id="1622073"/>
    <lineage>
        <taxon>Bacteria</taxon>
        <taxon>Bacillati</taxon>
        <taxon>Bacillota</taxon>
        <taxon>Clostridia</taxon>
        <taxon>Eubacteriales</taxon>
        <taxon>Clostridiaceae</taxon>
        <taxon>Clostridium</taxon>
    </lineage>
</organism>
<name>A0A6M0REC7_9CLOT</name>
<dbReference type="AlphaFoldDB" id="A0A6M0REC7"/>
<dbReference type="RefSeq" id="WP_163249687.1">
    <property type="nucleotide sequence ID" value="NZ_SXDP01000013.1"/>
</dbReference>
<dbReference type="EMBL" id="SXDP01000013">
    <property type="protein sequence ID" value="NEZ47798.1"/>
    <property type="molecule type" value="Genomic_DNA"/>
</dbReference>
<protein>
    <submittedName>
        <fullName evidence="1">Amino acid transporter</fullName>
    </submittedName>
</protein>
<gene>
    <name evidence="1" type="ORF">FDF74_11460</name>
</gene>
<sequence length="43" mass="5373">MNKHQKEVAKRAKLIKRKTNLPWYECKWVAKCRFAYDLFIKCW</sequence>
<evidence type="ECO:0000313" key="2">
    <source>
        <dbReference type="Proteomes" id="UP000473885"/>
    </source>
</evidence>
<proteinExistence type="predicted"/>